<keyword evidence="2" id="KW-1185">Reference proteome</keyword>
<dbReference type="EMBL" id="JABFTP020000185">
    <property type="protein sequence ID" value="KAL3287672.1"/>
    <property type="molecule type" value="Genomic_DNA"/>
</dbReference>
<evidence type="ECO:0000313" key="1">
    <source>
        <dbReference type="EMBL" id="KAL3287672.1"/>
    </source>
</evidence>
<dbReference type="AlphaFoldDB" id="A0ABD2PAA0"/>
<evidence type="ECO:0008006" key="3">
    <source>
        <dbReference type="Google" id="ProtNLM"/>
    </source>
</evidence>
<organism evidence="1 2">
    <name type="scientific">Cryptolaemus montrouzieri</name>
    <dbReference type="NCBI Taxonomy" id="559131"/>
    <lineage>
        <taxon>Eukaryota</taxon>
        <taxon>Metazoa</taxon>
        <taxon>Ecdysozoa</taxon>
        <taxon>Arthropoda</taxon>
        <taxon>Hexapoda</taxon>
        <taxon>Insecta</taxon>
        <taxon>Pterygota</taxon>
        <taxon>Neoptera</taxon>
        <taxon>Endopterygota</taxon>
        <taxon>Coleoptera</taxon>
        <taxon>Polyphaga</taxon>
        <taxon>Cucujiformia</taxon>
        <taxon>Coccinelloidea</taxon>
        <taxon>Coccinellidae</taxon>
        <taxon>Scymninae</taxon>
        <taxon>Scymnini</taxon>
        <taxon>Cryptolaemus</taxon>
    </lineage>
</organism>
<dbReference type="Proteomes" id="UP001516400">
    <property type="component" value="Unassembled WGS sequence"/>
</dbReference>
<proteinExistence type="predicted"/>
<accession>A0ABD2PAA0</accession>
<evidence type="ECO:0000313" key="2">
    <source>
        <dbReference type="Proteomes" id="UP001516400"/>
    </source>
</evidence>
<comment type="caution">
    <text evidence="1">The sequence shown here is derived from an EMBL/GenBank/DDBJ whole genome shotgun (WGS) entry which is preliminary data.</text>
</comment>
<protein>
    <recommendedName>
        <fullName evidence="3">DDE Tnp4 domain-containing protein</fullName>
    </recommendedName>
</protein>
<reference evidence="1 2" key="1">
    <citation type="journal article" date="2021" name="BMC Biol.">
        <title>Horizontally acquired antibacterial genes associated with adaptive radiation of ladybird beetles.</title>
        <authorList>
            <person name="Li H.S."/>
            <person name="Tang X.F."/>
            <person name="Huang Y.H."/>
            <person name="Xu Z.Y."/>
            <person name="Chen M.L."/>
            <person name="Du X.Y."/>
            <person name="Qiu B.Y."/>
            <person name="Chen P.T."/>
            <person name="Zhang W."/>
            <person name="Slipinski A."/>
            <person name="Escalona H.E."/>
            <person name="Waterhouse R.M."/>
            <person name="Zwick A."/>
            <person name="Pang H."/>
        </authorList>
    </citation>
    <scope>NUCLEOTIDE SEQUENCE [LARGE SCALE GENOMIC DNA]</scope>
    <source>
        <strain evidence="1">SYSU2018</strain>
    </source>
</reference>
<sequence>MSRFVPINIGLQAITRNQYINNHVSELENILFNEDENDPEPIVFMDGTYFYIVKSTPDGFILDRNRPYFSDSRNNDAAMLRHVFGNYAQERQEWLKENAILIVDRGYKDVIPLLDELGIEHRMPAVVERGSPN</sequence>
<gene>
    <name evidence="1" type="ORF">HHI36_002139</name>
</gene>
<name>A0ABD2PAA0_9CUCU</name>